<keyword evidence="4 5" id="KW-0963">Cytoplasm</keyword>
<evidence type="ECO:0000256" key="4">
    <source>
        <dbReference type="ARBA" id="ARBA00022490"/>
    </source>
</evidence>
<evidence type="ECO:0000256" key="5">
    <source>
        <dbReference type="HAMAP-Rule" id="MF_01114"/>
    </source>
</evidence>
<dbReference type="InterPro" id="IPR053924">
    <property type="entry name" value="RecX_HTH_2nd"/>
</dbReference>
<evidence type="ECO:0000256" key="3">
    <source>
        <dbReference type="ARBA" id="ARBA00018111"/>
    </source>
</evidence>
<gene>
    <name evidence="5" type="primary">recX</name>
    <name evidence="9" type="ORF">B9J77_04055</name>
</gene>
<dbReference type="Gene3D" id="1.10.10.10">
    <property type="entry name" value="Winged helix-like DNA-binding domain superfamily/Winged helix DNA-binding domain"/>
    <property type="match status" value="3"/>
</dbReference>
<sequence length="158" mass="18538">MTAITSEEERKAKECALRFLTYRQRSCKELSDRLKLKGYKNAVIKVVVQHLKELNLIDDRAFARLWAQARTYRKPIGKKLLSQELWQKGIATEIITEVCESIFAERSEENLALTLAHNRLKSYRNLDSLTCNRRLYSYLRRRGFSIEVISQAIEKLTK</sequence>
<dbReference type="InterPro" id="IPR003783">
    <property type="entry name" value="Regulatory_RecX"/>
</dbReference>
<dbReference type="PANTHER" id="PTHR33602">
    <property type="entry name" value="REGULATORY PROTEIN RECX FAMILY PROTEIN"/>
    <property type="match status" value="1"/>
</dbReference>
<dbReference type="GO" id="GO:0006282">
    <property type="term" value="P:regulation of DNA repair"/>
    <property type="evidence" value="ECO:0007669"/>
    <property type="project" value="UniProtKB-UniRule"/>
</dbReference>
<dbReference type="Proteomes" id="UP000266287">
    <property type="component" value="Unassembled WGS sequence"/>
</dbReference>
<dbReference type="PANTHER" id="PTHR33602:SF1">
    <property type="entry name" value="REGULATORY PROTEIN RECX FAMILY PROTEIN"/>
    <property type="match status" value="1"/>
</dbReference>
<dbReference type="Pfam" id="PF21982">
    <property type="entry name" value="RecX_HTH1"/>
    <property type="match status" value="1"/>
</dbReference>
<feature type="domain" description="RecX third three-helical" evidence="7">
    <location>
        <begin position="108"/>
        <end position="153"/>
    </location>
</feature>
<evidence type="ECO:0000259" key="6">
    <source>
        <dbReference type="Pfam" id="PF02631"/>
    </source>
</evidence>
<dbReference type="EMBL" id="NDHY01000009">
    <property type="protein sequence ID" value="RIH99914.1"/>
    <property type="molecule type" value="Genomic_DNA"/>
</dbReference>
<feature type="domain" description="RecX first three-helical" evidence="8">
    <location>
        <begin position="12"/>
        <end position="51"/>
    </location>
</feature>
<organism evidence="9 10">
    <name type="scientific">candidate division NPL-UPA2 bacterium Unc8</name>
    <dbReference type="NCBI Taxonomy" id="1980939"/>
    <lineage>
        <taxon>Bacteria</taxon>
    </lineage>
</organism>
<evidence type="ECO:0000256" key="2">
    <source>
        <dbReference type="ARBA" id="ARBA00009695"/>
    </source>
</evidence>
<evidence type="ECO:0000259" key="8">
    <source>
        <dbReference type="Pfam" id="PF21982"/>
    </source>
</evidence>
<evidence type="ECO:0000256" key="1">
    <source>
        <dbReference type="ARBA" id="ARBA00004496"/>
    </source>
</evidence>
<comment type="function">
    <text evidence="5">Modulates RecA activity.</text>
</comment>
<dbReference type="HAMAP" id="MF_01114">
    <property type="entry name" value="RecX"/>
    <property type="match status" value="1"/>
</dbReference>
<comment type="similarity">
    <text evidence="2 5">Belongs to the RecX family.</text>
</comment>
<evidence type="ECO:0000259" key="7">
    <source>
        <dbReference type="Pfam" id="PF21981"/>
    </source>
</evidence>
<dbReference type="InterPro" id="IPR053925">
    <property type="entry name" value="RecX_HTH_3rd"/>
</dbReference>
<dbReference type="InterPro" id="IPR036388">
    <property type="entry name" value="WH-like_DNA-bd_sf"/>
</dbReference>
<name>A0A399FUB8_UNCN2</name>
<accession>A0A399FUB8</accession>
<reference evidence="9 10" key="1">
    <citation type="submission" date="2018-08" db="EMBL/GenBank/DDBJ databases">
        <title>Draft genome of candidate division NPL-UPA2 bacterium Unc8 that adapted to ultra-basic serpentinizing groundwater.</title>
        <authorList>
            <person name="Ishii S."/>
            <person name="Suzuki S."/>
            <person name="Nealson K.H."/>
        </authorList>
    </citation>
    <scope>NUCLEOTIDE SEQUENCE [LARGE SCALE GENOMIC DNA]</scope>
    <source>
        <strain evidence="9">Unc8</strain>
    </source>
</reference>
<dbReference type="Pfam" id="PF02631">
    <property type="entry name" value="RecX_HTH2"/>
    <property type="match status" value="1"/>
</dbReference>
<evidence type="ECO:0000313" key="9">
    <source>
        <dbReference type="EMBL" id="RIH99914.1"/>
    </source>
</evidence>
<comment type="caution">
    <text evidence="9">The sequence shown here is derived from an EMBL/GenBank/DDBJ whole genome shotgun (WGS) entry which is preliminary data.</text>
</comment>
<feature type="domain" description="RecX second three-helical" evidence="6">
    <location>
        <begin position="58"/>
        <end position="98"/>
    </location>
</feature>
<evidence type="ECO:0000313" key="10">
    <source>
        <dbReference type="Proteomes" id="UP000266287"/>
    </source>
</evidence>
<dbReference type="AlphaFoldDB" id="A0A399FUB8"/>
<comment type="subcellular location">
    <subcellularLocation>
        <location evidence="1 5">Cytoplasm</location>
    </subcellularLocation>
</comment>
<dbReference type="InterPro" id="IPR053926">
    <property type="entry name" value="RecX_HTH_1st"/>
</dbReference>
<dbReference type="GO" id="GO:0005737">
    <property type="term" value="C:cytoplasm"/>
    <property type="evidence" value="ECO:0007669"/>
    <property type="project" value="UniProtKB-SubCell"/>
</dbReference>
<proteinExistence type="inferred from homology"/>
<dbReference type="Pfam" id="PF21981">
    <property type="entry name" value="RecX_HTH3"/>
    <property type="match status" value="1"/>
</dbReference>
<protein>
    <recommendedName>
        <fullName evidence="3 5">Regulatory protein RecX</fullName>
    </recommendedName>
</protein>